<dbReference type="EMBL" id="NKUJ01000389">
    <property type="protein sequence ID" value="RMJ06768.1"/>
    <property type="molecule type" value="Genomic_DNA"/>
</dbReference>
<evidence type="ECO:0000313" key="2">
    <source>
        <dbReference type="EMBL" id="RMJ06768.1"/>
    </source>
</evidence>
<feature type="compositionally biased region" description="Basic and acidic residues" evidence="1">
    <location>
        <begin position="1"/>
        <end position="14"/>
    </location>
</feature>
<dbReference type="STRING" id="2010991.A0A3M2RN80"/>
<dbReference type="OrthoDB" id="9971592at2759"/>
<evidence type="ECO:0000256" key="1">
    <source>
        <dbReference type="SAM" id="MobiDB-lite"/>
    </source>
</evidence>
<keyword evidence="3" id="KW-1185">Reference proteome</keyword>
<dbReference type="AlphaFoldDB" id="A0A3M2RN80"/>
<sequence length="139" mass="15751">MSSKPQETKQEATEAPKPTEAGSDAWTDDKRRKFETGAIRRNRRASTTIRARRLRRGVIGVCSGMEGINLCVESTFRRIATASKHGPINGERRVAVGSRTIDSRRDGYALNDRMPDLGNCIIRKETPRALYDIDIWRIY</sequence>
<proteinExistence type="predicted"/>
<dbReference type="Proteomes" id="UP000277212">
    <property type="component" value="Unassembled WGS sequence"/>
</dbReference>
<name>A0A3M2RN80_9HYPO</name>
<organism evidence="2 3">
    <name type="scientific">Fusarium kuroshium</name>
    <dbReference type="NCBI Taxonomy" id="2010991"/>
    <lineage>
        <taxon>Eukaryota</taxon>
        <taxon>Fungi</taxon>
        <taxon>Dikarya</taxon>
        <taxon>Ascomycota</taxon>
        <taxon>Pezizomycotina</taxon>
        <taxon>Sordariomycetes</taxon>
        <taxon>Hypocreomycetidae</taxon>
        <taxon>Hypocreales</taxon>
        <taxon>Nectriaceae</taxon>
        <taxon>Fusarium</taxon>
        <taxon>Fusarium solani species complex</taxon>
    </lineage>
</organism>
<comment type="caution">
    <text evidence="2">The sequence shown here is derived from an EMBL/GenBank/DDBJ whole genome shotgun (WGS) entry which is preliminary data.</text>
</comment>
<accession>A0A3M2RN80</accession>
<feature type="region of interest" description="Disordered" evidence="1">
    <location>
        <begin position="1"/>
        <end position="46"/>
    </location>
</feature>
<reference evidence="2 3" key="1">
    <citation type="submission" date="2017-06" db="EMBL/GenBank/DDBJ databases">
        <title>Comparative genomic analysis of Ambrosia Fusariam Clade fungi.</title>
        <authorList>
            <person name="Stajich J.E."/>
            <person name="Carrillo J."/>
            <person name="Kijimoto T."/>
            <person name="Eskalen A."/>
            <person name="O'Donnell K."/>
            <person name="Kasson M."/>
        </authorList>
    </citation>
    <scope>NUCLEOTIDE SEQUENCE [LARGE SCALE GENOMIC DNA]</scope>
    <source>
        <strain evidence="2">UCR3666</strain>
    </source>
</reference>
<evidence type="ECO:0000313" key="3">
    <source>
        <dbReference type="Proteomes" id="UP000277212"/>
    </source>
</evidence>
<gene>
    <name evidence="2" type="ORF">CDV36_013633</name>
</gene>
<protein>
    <submittedName>
        <fullName evidence="2">Uncharacterized protein</fullName>
    </submittedName>
</protein>